<dbReference type="PANTHER" id="PTHR30388">
    <property type="entry name" value="ALDEHYDE OXIDOREDUCTASE MOLYBDENUM COFACTOR ASSEMBLY PROTEIN"/>
    <property type="match status" value="1"/>
</dbReference>
<dbReference type="AlphaFoldDB" id="A0A2U8FY38"/>
<dbReference type="InterPro" id="IPR027051">
    <property type="entry name" value="XdhC_Rossmann_dom"/>
</dbReference>
<dbReference type="InterPro" id="IPR003777">
    <property type="entry name" value="XdhC_CoxI"/>
</dbReference>
<gene>
    <name evidence="3" type="primary">xdhC</name>
    <name evidence="3" type="ORF">DEH84_07295</name>
</gene>
<evidence type="ECO:0000313" key="4">
    <source>
        <dbReference type="Proteomes" id="UP000244892"/>
    </source>
</evidence>
<dbReference type="Proteomes" id="UP000244892">
    <property type="component" value="Chromosome"/>
</dbReference>
<proteinExistence type="predicted"/>
<reference evidence="3 4" key="1">
    <citation type="submission" date="2018-05" db="EMBL/GenBank/DDBJ databases">
        <title>complete genome sequence of Aquabacterium olei NBRC 110486.</title>
        <authorList>
            <person name="Tang B."/>
            <person name="Chang J."/>
            <person name="Zhang L."/>
            <person name="Yang H."/>
        </authorList>
    </citation>
    <scope>NUCLEOTIDE SEQUENCE [LARGE SCALE GENOMIC DNA]</scope>
    <source>
        <strain evidence="3 4">NBRC 110486</strain>
    </source>
</reference>
<feature type="domain" description="XdhC- CoxI" evidence="1">
    <location>
        <begin position="23"/>
        <end position="88"/>
    </location>
</feature>
<sequence>MPPRQGPSALHARALRATARRHIEAGMPCVVVRVDHIKGSTPREVGARMLVSLPSRGRASTATVQGTIGGGHLEWQAIELAREALRKAPSGTQPAPWQQTFPLGPTLGQCCGGVVTLAFEPLTETLLTDWQLPPARFHLELHGAGHVGQAIVRLLADIDCTVRWIDERPDAEHDDGDTPGLPSAEALAALPAHITFVETDAADTEVAEAPPGACHLVLTHRHDLDLRIVHAVLRRGDFAFAGLIGSQTKRARFLHRLAEQGVDDGALARLTCPIGLPGLTGKEPAVIAIAVVAQLLQRTST</sequence>
<evidence type="ECO:0000259" key="1">
    <source>
        <dbReference type="Pfam" id="PF02625"/>
    </source>
</evidence>
<dbReference type="PANTHER" id="PTHR30388:SF6">
    <property type="entry name" value="XANTHINE DEHYDROGENASE SUBUNIT A-RELATED"/>
    <property type="match status" value="1"/>
</dbReference>
<feature type="domain" description="XdhC Rossmann" evidence="2">
    <location>
        <begin position="141"/>
        <end position="295"/>
    </location>
</feature>
<dbReference type="Pfam" id="PF13478">
    <property type="entry name" value="XdhC_C"/>
    <property type="match status" value="1"/>
</dbReference>
<dbReference type="Pfam" id="PF02625">
    <property type="entry name" value="XdhC_CoxI"/>
    <property type="match status" value="1"/>
</dbReference>
<dbReference type="OrthoDB" id="61481at2"/>
<dbReference type="KEGG" id="aon:DEH84_07295"/>
<keyword evidence="4" id="KW-1185">Reference proteome</keyword>
<evidence type="ECO:0000259" key="2">
    <source>
        <dbReference type="Pfam" id="PF13478"/>
    </source>
</evidence>
<protein>
    <submittedName>
        <fullName evidence="3">Xanthine dehydrogenase accessory protein XdhC</fullName>
    </submittedName>
</protein>
<dbReference type="InterPro" id="IPR014308">
    <property type="entry name" value="Xanthine_DH_XdhC"/>
</dbReference>
<dbReference type="Gene3D" id="3.40.50.720">
    <property type="entry name" value="NAD(P)-binding Rossmann-like Domain"/>
    <property type="match status" value="1"/>
</dbReference>
<organism evidence="3 4">
    <name type="scientific">Aquabacterium olei</name>
    <dbReference type="NCBI Taxonomy" id="1296669"/>
    <lineage>
        <taxon>Bacteria</taxon>
        <taxon>Pseudomonadati</taxon>
        <taxon>Pseudomonadota</taxon>
        <taxon>Betaproteobacteria</taxon>
        <taxon>Burkholderiales</taxon>
        <taxon>Aquabacterium</taxon>
    </lineage>
</organism>
<accession>A0A2U8FY38</accession>
<dbReference type="InterPro" id="IPR052698">
    <property type="entry name" value="MoCofactor_Util/Proc"/>
</dbReference>
<evidence type="ECO:0000313" key="3">
    <source>
        <dbReference type="EMBL" id="AWI55146.1"/>
    </source>
</evidence>
<dbReference type="EMBL" id="CP029210">
    <property type="protein sequence ID" value="AWI55146.1"/>
    <property type="molecule type" value="Genomic_DNA"/>
</dbReference>
<dbReference type="NCBIfam" id="TIGR02964">
    <property type="entry name" value="xanthine_xdhC"/>
    <property type="match status" value="1"/>
</dbReference>
<name>A0A2U8FY38_9BURK</name>